<dbReference type="AlphaFoldDB" id="A0A8J2L8F7"/>
<feature type="region of interest" description="Disordered" evidence="1">
    <location>
        <begin position="14"/>
        <end position="45"/>
    </location>
</feature>
<feature type="non-terminal residue" evidence="2">
    <location>
        <position position="1"/>
    </location>
</feature>
<evidence type="ECO:0000313" key="2">
    <source>
        <dbReference type="EMBL" id="CAG7827178.1"/>
    </source>
</evidence>
<comment type="caution">
    <text evidence="2">The sequence shown here is derived from an EMBL/GenBank/DDBJ whole genome shotgun (WGS) entry which is preliminary data.</text>
</comment>
<gene>
    <name evidence="2" type="ORF">AFUS01_LOCUS37177</name>
</gene>
<name>A0A8J2L8F7_9HEXA</name>
<dbReference type="OrthoDB" id="1434354at2759"/>
<evidence type="ECO:0000313" key="3">
    <source>
        <dbReference type="Proteomes" id="UP000708208"/>
    </source>
</evidence>
<feature type="compositionally biased region" description="Low complexity" evidence="1">
    <location>
        <begin position="15"/>
        <end position="45"/>
    </location>
</feature>
<sequence length="128" mass="14351">VDIIPDLQLAKSNFTETTTTTTTTTTPTTPTTTSTPAPSLTSQPTPYSFVEGDKLNEAAINYILSQNVSENLVEDLDEIDSWEPPLNLQRAYPYYLTGFDEENRPIWVSEWGKFDLRKIVEGGNKSME</sequence>
<reference evidence="2" key="1">
    <citation type="submission" date="2021-06" db="EMBL/GenBank/DDBJ databases">
        <authorList>
            <person name="Hodson N. C."/>
            <person name="Mongue J. A."/>
            <person name="Jaron S. K."/>
        </authorList>
    </citation>
    <scope>NUCLEOTIDE SEQUENCE</scope>
</reference>
<keyword evidence="3" id="KW-1185">Reference proteome</keyword>
<feature type="non-terminal residue" evidence="2">
    <location>
        <position position="128"/>
    </location>
</feature>
<dbReference type="EMBL" id="CAJVCH010542518">
    <property type="protein sequence ID" value="CAG7827178.1"/>
    <property type="molecule type" value="Genomic_DNA"/>
</dbReference>
<organism evidence="2 3">
    <name type="scientific">Allacma fusca</name>
    <dbReference type="NCBI Taxonomy" id="39272"/>
    <lineage>
        <taxon>Eukaryota</taxon>
        <taxon>Metazoa</taxon>
        <taxon>Ecdysozoa</taxon>
        <taxon>Arthropoda</taxon>
        <taxon>Hexapoda</taxon>
        <taxon>Collembola</taxon>
        <taxon>Symphypleona</taxon>
        <taxon>Sminthuridae</taxon>
        <taxon>Allacma</taxon>
    </lineage>
</organism>
<evidence type="ECO:0000256" key="1">
    <source>
        <dbReference type="SAM" id="MobiDB-lite"/>
    </source>
</evidence>
<protein>
    <submittedName>
        <fullName evidence="2">Uncharacterized protein</fullName>
    </submittedName>
</protein>
<accession>A0A8J2L8F7</accession>
<proteinExistence type="predicted"/>
<dbReference type="Proteomes" id="UP000708208">
    <property type="component" value="Unassembled WGS sequence"/>
</dbReference>